<dbReference type="InterPro" id="IPR050216">
    <property type="entry name" value="LRR_domain-containing"/>
</dbReference>
<dbReference type="AlphaFoldDB" id="A0A1S3WPH5"/>
<dbReference type="Proteomes" id="UP001652624">
    <property type="component" value="Chromosome 14"/>
</dbReference>
<dbReference type="Gene3D" id="3.80.10.10">
    <property type="entry name" value="Ribonuclease Inhibitor"/>
    <property type="match status" value="1"/>
</dbReference>
<dbReference type="PANTHER" id="PTHR48051">
    <property type="match status" value="1"/>
</dbReference>
<dbReference type="CTD" id="80313"/>
<reference evidence="5 6" key="1">
    <citation type="submission" date="2025-05" db="UniProtKB">
        <authorList>
            <consortium name="RefSeq"/>
        </authorList>
    </citation>
    <scope>IDENTIFICATION</scope>
</reference>
<dbReference type="PROSITE" id="PS51450">
    <property type="entry name" value="LRR"/>
    <property type="match status" value="1"/>
</dbReference>
<sequence length="480" mass="53185">MVLLSLQAEMEVASHLLSTPSPGQDPNPDPIPDPGPDPNPDPGDPNPDPTRSRPASAHRELGPGAMLPSTQILDLSERGLHHLGVVLPAPNLKQLHLQRNALCSIPEDFFQLLPHLTWLDLRYNRIRALPPGIGAHRHLKTLLLERNPIKMLPVELGRTTSLKALSLRLCPLEFPPQLVVQKGLAAILQFLRVCAATQGCSERLVPGGTAQEAVAGGQSGSGLLEGLDPGQRQGSTDPREDWPSTHEIRRFWALRQEIVGTEQAEALAGQLLPLELPPNLQAALRPQDQEPCHGLEQRGRSYRPTLPALAQTRRTQLQAQRPEQHRAPALREPRTQLGGPGPQHRDRQVLAQRREPRKEPQAGLPAPRGLVTLSSDLRASGRPVAKATWSWEQTVLPREGTSAQRMEGLARMLGQQRQTLARMRHREEPLEGLRKATQHLATGRELWEQMARLRRGQAWQRGCELPTLAAPQNMLFSTKY</sequence>
<feature type="region of interest" description="Disordered" evidence="3">
    <location>
        <begin position="312"/>
        <end position="347"/>
    </location>
</feature>
<keyword evidence="2" id="KW-0677">Repeat</keyword>
<evidence type="ECO:0000256" key="3">
    <source>
        <dbReference type="SAM" id="MobiDB-lite"/>
    </source>
</evidence>
<gene>
    <name evidence="5 6" type="primary">LRRC27</name>
</gene>
<evidence type="ECO:0000313" key="4">
    <source>
        <dbReference type="Proteomes" id="UP001652624"/>
    </source>
</evidence>
<evidence type="ECO:0000313" key="5">
    <source>
        <dbReference type="RefSeq" id="XP_016048271.2"/>
    </source>
</evidence>
<feature type="compositionally biased region" description="Pro residues" evidence="3">
    <location>
        <begin position="23"/>
        <end position="48"/>
    </location>
</feature>
<dbReference type="OrthoDB" id="2021138at2759"/>
<dbReference type="GeneID" id="103123094"/>
<evidence type="ECO:0000256" key="2">
    <source>
        <dbReference type="ARBA" id="ARBA00022737"/>
    </source>
</evidence>
<name>A0A1S3WPH5_ERIEU</name>
<feature type="region of interest" description="Disordered" evidence="3">
    <location>
        <begin position="13"/>
        <end position="65"/>
    </location>
</feature>
<dbReference type="InterPro" id="IPR001611">
    <property type="entry name" value="Leu-rich_rpt"/>
</dbReference>
<dbReference type="PANTHER" id="PTHR48051:SF1">
    <property type="entry name" value="RAS SUPPRESSOR PROTEIN 1"/>
    <property type="match status" value="1"/>
</dbReference>
<dbReference type="FunCoup" id="A0A1S3WPH5">
    <property type="interactions" value="1195"/>
</dbReference>
<dbReference type="InterPro" id="IPR003591">
    <property type="entry name" value="Leu-rich_rpt_typical-subtyp"/>
</dbReference>
<dbReference type="InParanoid" id="A0A1S3WPH5"/>
<dbReference type="SMART" id="SM00369">
    <property type="entry name" value="LRR_TYP"/>
    <property type="match status" value="3"/>
</dbReference>
<evidence type="ECO:0000313" key="6">
    <source>
        <dbReference type="RefSeq" id="XP_060027055.1"/>
    </source>
</evidence>
<dbReference type="InterPro" id="IPR032675">
    <property type="entry name" value="LRR_dom_sf"/>
</dbReference>
<dbReference type="RefSeq" id="XP_016048271.2">
    <property type="nucleotide sequence ID" value="XM_016192785.2"/>
</dbReference>
<organism evidence="4 5">
    <name type="scientific">Erinaceus europaeus</name>
    <name type="common">Western European hedgehog</name>
    <dbReference type="NCBI Taxonomy" id="9365"/>
    <lineage>
        <taxon>Eukaryota</taxon>
        <taxon>Metazoa</taxon>
        <taxon>Chordata</taxon>
        <taxon>Craniata</taxon>
        <taxon>Vertebrata</taxon>
        <taxon>Euteleostomi</taxon>
        <taxon>Mammalia</taxon>
        <taxon>Eutheria</taxon>
        <taxon>Laurasiatheria</taxon>
        <taxon>Eulipotyphla</taxon>
        <taxon>Erinaceidae</taxon>
        <taxon>Erinaceinae</taxon>
        <taxon>Erinaceus</taxon>
    </lineage>
</organism>
<protein>
    <submittedName>
        <fullName evidence="5 6">Leucine-rich repeat-containing protein 27 isoform X1</fullName>
    </submittedName>
</protein>
<dbReference type="Pfam" id="PF13855">
    <property type="entry name" value="LRR_8"/>
    <property type="match status" value="1"/>
</dbReference>
<dbReference type="RefSeq" id="XP_060027055.1">
    <property type="nucleotide sequence ID" value="XM_060171072.1"/>
</dbReference>
<feature type="compositionally biased region" description="Basic and acidic residues" evidence="3">
    <location>
        <begin position="322"/>
        <end position="334"/>
    </location>
</feature>
<accession>A0A1S3WPH5</accession>
<proteinExistence type="predicted"/>
<keyword evidence="1" id="KW-0433">Leucine-rich repeat</keyword>
<dbReference type="SUPFAM" id="SSF52075">
    <property type="entry name" value="Outer arm dynein light chain 1"/>
    <property type="match status" value="1"/>
</dbReference>
<feature type="region of interest" description="Disordered" evidence="3">
    <location>
        <begin position="215"/>
        <end position="244"/>
    </location>
</feature>
<feature type="compositionally biased region" description="Low complexity" evidence="3">
    <location>
        <begin position="312"/>
        <end position="321"/>
    </location>
</feature>
<keyword evidence="4" id="KW-1185">Reference proteome</keyword>
<evidence type="ECO:0000256" key="1">
    <source>
        <dbReference type="ARBA" id="ARBA00022614"/>
    </source>
</evidence>